<name>A0AAV0GNK3_9ROSI</name>
<keyword evidence="2" id="KW-1185">Reference proteome</keyword>
<protein>
    <recommendedName>
        <fullName evidence="3">Pathogen-related protein</fullName>
    </recommendedName>
</protein>
<reference evidence="1" key="1">
    <citation type="submission" date="2022-08" db="EMBL/GenBank/DDBJ databases">
        <authorList>
            <person name="Gutierrez-Valencia J."/>
        </authorList>
    </citation>
    <scope>NUCLEOTIDE SEQUENCE</scope>
</reference>
<evidence type="ECO:0008006" key="3">
    <source>
        <dbReference type="Google" id="ProtNLM"/>
    </source>
</evidence>
<dbReference type="SUPFAM" id="SSF54427">
    <property type="entry name" value="NTF2-like"/>
    <property type="match status" value="1"/>
</dbReference>
<dbReference type="PANTHER" id="PTHR31723">
    <property type="entry name" value="PATHOGENESIS-RELATED FAMILY PROTEIN"/>
    <property type="match status" value="1"/>
</dbReference>
<dbReference type="PANTHER" id="PTHR31723:SF4">
    <property type="entry name" value="PATHOGENESIS-RELATED FAMILY PROTEIN"/>
    <property type="match status" value="1"/>
</dbReference>
<proteinExistence type="predicted"/>
<evidence type="ECO:0000313" key="2">
    <source>
        <dbReference type="Proteomes" id="UP001154282"/>
    </source>
</evidence>
<dbReference type="InterPro" id="IPR053218">
    <property type="entry name" value="Pathogen-related_defense"/>
</dbReference>
<accession>A0AAV0GNK3</accession>
<dbReference type="Proteomes" id="UP001154282">
    <property type="component" value="Unassembled WGS sequence"/>
</dbReference>
<organism evidence="1 2">
    <name type="scientific">Linum tenue</name>
    <dbReference type="NCBI Taxonomy" id="586396"/>
    <lineage>
        <taxon>Eukaryota</taxon>
        <taxon>Viridiplantae</taxon>
        <taxon>Streptophyta</taxon>
        <taxon>Embryophyta</taxon>
        <taxon>Tracheophyta</taxon>
        <taxon>Spermatophyta</taxon>
        <taxon>Magnoliopsida</taxon>
        <taxon>eudicotyledons</taxon>
        <taxon>Gunneridae</taxon>
        <taxon>Pentapetalae</taxon>
        <taxon>rosids</taxon>
        <taxon>fabids</taxon>
        <taxon>Malpighiales</taxon>
        <taxon>Linaceae</taxon>
        <taxon>Linum</taxon>
    </lineage>
</organism>
<dbReference type="Gene3D" id="3.10.450.50">
    <property type="match status" value="1"/>
</dbReference>
<comment type="caution">
    <text evidence="1">The sequence shown here is derived from an EMBL/GenBank/DDBJ whole genome shotgun (WGS) entry which is preliminary data.</text>
</comment>
<sequence>MVGSGGDKYRSFLADKEGHETQWRHGGPPQYDLVNKLFEQERTKVMSEAGSVARFGLVWKFSVWGEGSLEEVVQNAVKSWEMEFSHKTRLGDFKTIDPQKFKLLVNGKKGISAEETLKIGSYNALLKNSNLGKELQLYRAEEESFESSHEAFASAFPRGFAWEVISVFSGPPVIVFKFRHWGHFEGTFKGHSPTGEAVELFGLGVLKVDENLKVEEVEVYYDPADLIGGLFKGESLSSDAQTSQVSGPSQGSCPFSM</sequence>
<evidence type="ECO:0000313" key="1">
    <source>
        <dbReference type="EMBL" id="CAI0374491.1"/>
    </source>
</evidence>
<dbReference type="InterPro" id="IPR032710">
    <property type="entry name" value="NTF2-like_dom_sf"/>
</dbReference>
<dbReference type="EMBL" id="CAMGYJ010000002">
    <property type="protein sequence ID" value="CAI0374491.1"/>
    <property type="molecule type" value="Genomic_DNA"/>
</dbReference>
<dbReference type="AlphaFoldDB" id="A0AAV0GNK3"/>
<gene>
    <name evidence="1" type="ORF">LITE_LOCUS224</name>
</gene>